<dbReference type="OrthoDB" id="3439682at2759"/>
<protein>
    <submittedName>
        <fullName evidence="1">Uncharacterized protein</fullName>
    </submittedName>
</protein>
<dbReference type="HOGENOM" id="CLU_008208_0_0_1"/>
<proteinExistence type="predicted"/>
<accession>A0A0D2J4S0</accession>
<dbReference type="GeneID" id="25289876"/>
<dbReference type="Pfam" id="PF12013">
    <property type="entry name" value="OrsD"/>
    <property type="match status" value="1"/>
</dbReference>
<dbReference type="RefSeq" id="XP_013277857.1">
    <property type="nucleotide sequence ID" value="XM_013422403.1"/>
</dbReference>
<dbReference type="AlphaFoldDB" id="A0A0D2J4S0"/>
<reference evidence="1 2" key="1">
    <citation type="submission" date="2015-01" db="EMBL/GenBank/DDBJ databases">
        <title>The Genome Sequence of Rhinocladiella mackenzie CBS 650.93.</title>
        <authorList>
            <consortium name="The Broad Institute Genomics Platform"/>
            <person name="Cuomo C."/>
            <person name="de Hoog S."/>
            <person name="Gorbushina A."/>
            <person name="Stielow B."/>
            <person name="Teixiera M."/>
            <person name="Abouelleil A."/>
            <person name="Chapman S.B."/>
            <person name="Priest M."/>
            <person name="Young S.K."/>
            <person name="Wortman J."/>
            <person name="Nusbaum C."/>
            <person name="Birren B."/>
        </authorList>
    </citation>
    <scope>NUCLEOTIDE SEQUENCE [LARGE SCALE GENOMIC DNA]</scope>
    <source>
        <strain evidence="1 2">CBS 650.93</strain>
    </source>
</reference>
<dbReference type="Proteomes" id="UP000053617">
    <property type="component" value="Unassembled WGS sequence"/>
</dbReference>
<evidence type="ECO:0000313" key="2">
    <source>
        <dbReference type="Proteomes" id="UP000053617"/>
    </source>
</evidence>
<sequence length="664" mass="77137">MNFYHDPERGVAICIRCQTGMVPDGKIPFKNHLRESPHHLKGEAFKATCAYLDRLELTPTRQVRHPPPSEQPIPAIPHLRVYRGYRCLHCDDGLSVSEERTRRHVTSRHGPAPFGEGPLDDRYETCWLQTIFRPARLVRYFRVTPRVDEETRLSISPESSSSSSHAFLTRQRQIHQEIIAVERQQADLVVGSQGHPADVPLWVQSCGFARHLQGCRKTELRALSKKPSTEATTITTTTSEAGLNQIRQVVADLLNETWRWCGFRPGIEAATKNQYIATWQGAITFLWRTEILEGWPTRCIEEEGKKKEMIDREFFRCTDEQRRHLHACVDAVQQKREDETSLREHVAALNMALICHRLFGYRFESALLAFCATLTPRAYTDDWHSASDFNHHLSALIYCGQLWIFRLVCQRVDEDPQLDPDEELSRLCQQWLRQERSTPFGLILNWRLMLFEVGRRDVAPRLATWSLDNQEVCYQGTTISMTQVGQVHRQAVTEARQILERDLLLGADHLVRMSATHLADEAHRREVHWWFAQDRRNERVLQGHREALLQHTVRTPLLHQTYLERHSDSIRFRPEAIGLYAAAMQDFLQRCFAAFHLSGPPLRARDVLAMTWRNTERPRSIYVQHGRVMVYVNHHKSQGHWNGSHDNVRFLPVELGDRHRGNFD</sequence>
<organism evidence="1 2">
    <name type="scientific">Rhinocladiella mackenziei CBS 650.93</name>
    <dbReference type="NCBI Taxonomy" id="1442369"/>
    <lineage>
        <taxon>Eukaryota</taxon>
        <taxon>Fungi</taxon>
        <taxon>Dikarya</taxon>
        <taxon>Ascomycota</taxon>
        <taxon>Pezizomycotina</taxon>
        <taxon>Eurotiomycetes</taxon>
        <taxon>Chaetothyriomycetidae</taxon>
        <taxon>Chaetothyriales</taxon>
        <taxon>Herpotrichiellaceae</taxon>
        <taxon>Rhinocladiella</taxon>
    </lineage>
</organism>
<dbReference type="VEuPathDB" id="FungiDB:Z518_01805"/>
<dbReference type="InterPro" id="IPR022698">
    <property type="entry name" value="OrsD"/>
</dbReference>
<gene>
    <name evidence="1" type="ORF">Z518_01805</name>
</gene>
<evidence type="ECO:0000313" key="1">
    <source>
        <dbReference type="EMBL" id="KIX10721.1"/>
    </source>
</evidence>
<dbReference type="EMBL" id="KN847475">
    <property type="protein sequence ID" value="KIX10721.1"/>
    <property type="molecule type" value="Genomic_DNA"/>
</dbReference>
<name>A0A0D2J4S0_9EURO</name>
<keyword evidence="2" id="KW-1185">Reference proteome</keyword>